<dbReference type="Proteomes" id="UP001148313">
    <property type="component" value="Unassembled WGS sequence"/>
</dbReference>
<evidence type="ECO:0000259" key="2">
    <source>
        <dbReference type="Pfam" id="PF05378"/>
    </source>
</evidence>
<dbReference type="PANTHER" id="PTHR11365">
    <property type="entry name" value="5-OXOPROLINASE RELATED"/>
    <property type="match status" value="1"/>
</dbReference>
<sequence length="689" mass="73534">MMQDQLRVSVDVGGTFTDIVVESTDGISGYKLLTDHAAPEQGIVEGVARLLSKLGKSFADIDLFLHGTTLATNAVLERKGAKIGFLTTAGFRDVLEIGYENRHNPMDLNLTKPVPIATRERRFTLTERIAADGTILKPLDTDELEALVPQIAAGAIESLAIGFLHSYLNPVHERFAQNFFASRLPDLPVSLSSEICPEIREYERFSTVCLNAYVKPVITNYLSRLGRHLAGLGLRCPILIMASSGGLIPVSHAIDAPIQLIESGPAGGAVLASKISAEIGASHVMSFDMGGTTAKICFLEDGQPNVTRLFEVDRTERFMPGSGLPLRAPVVELVEIGAGGGSIARVDAMKRIIVGPESAGSSPGPACYGLGGVAPTITDADLLLGKIDGERFAGGEIQLSRSHSSDAVQEHIATKQGVSNIEAAFGITEIVDETMSNAARAHAAELGRDLSSHTMIAFGGAAPLHAARIAQKLGIKRLVIPTAAGVGSAVGFLHAPVAFDVAVSTPGLLSAFDPSRVSEAEDIAEDRIRSALLEVGVNEEANKRAFMDLRYIGQGHEVEIELPETLNRQELKRAFEKRYKDLFGRLLPNTEIEVVSVRVRVSVDISSRKKQGFKSSSGSAEPEISELFDANSETFQPAKVLERSAIKVGDVAAGPALVREDQTTTVAPRGFDLSILAGGHLMLTAREEK</sequence>
<evidence type="ECO:0000313" key="4">
    <source>
        <dbReference type="EMBL" id="MDA4847839.1"/>
    </source>
</evidence>
<dbReference type="EMBL" id="JAPJZH010000016">
    <property type="protein sequence ID" value="MDA4847839.1"/>
    <property type="molecule type" value="Genomic_DNA"/>
</dbReference>
<dbReference type="InterPro" id="IPR008040">
    <property type="entry name" value="Hydant_A_N"/>
</dbReference>
<feature type="domain" description="Hydantoinase A/oxoprolinase" evidence="1">
    <location>
        <begin position="204"/>
        <end position="499"/>
    </location>
</feature>
<proteinExistence type="predicted"/>
<keyword evidence="5" id="KW-1185">Reference proteome</keyword>
<dbReference type="InterPro" id="IPR002821">
    <property type="entry name" value="Hydantoinase_A"/>
</dbReference>
<feature type="domain" description="Hydantoinase/oxoprolinase N-terminal" evidence="2">
    <location>
        <begin position="7"/>
        <end position="178"/>
    </location>
</feature>
<evidence type="ECO:0000259" key="1">
    <source>
        <dbReference type="Pfam" id="PF01968"/>
    </source>
</evidence>
<dbReference type="PANTHER" id="PTHR11365:SF23">
    <property type="entry name" value="HYPOTHETICAL 5-OXOPROLINASE (EUROFUNG)-RELATED"/>
    <property type="match status" value="1"/>
</dbReference>
<dbReference type="Pfam" id="PF01968">
    <property type="entry name" value="Hydantoinase_A"/>
    <property type="match status" value="1"/>
</dbReference>
<feature type="domain" description="Acetophenone carboxylase-like C-terminal" evidence="3">
    <location>
        <begin position="538"/>
        <end position="673"/>
    </location>
</feature>
<reference evidence="4" key="1">
    <citation type="submission" date="2022-11" db="EMBL/GenBank/DDBJ databases">
        <title>Hoeflea poritis sp. nov., isolated from scleractinian coral Porites lutea.</title>
        <authorList>
            <person name="Zhang G."/>
            <person name="Wei Q."/>
            <person name="Cai L."/>
        </authorList>
    </citation>
    <scope>NUCLEOTIDE SEQUENCE</scope>
    <source>
        <strain evidence="4">E7-10</strain>
    </source>
</reference>
<evidence type="ECO:0000259" key="3">
    <source>
        <dbReference type="Pfam" id="PF19278"/>
    </source>
</evidence>
<dbReference type="RefSeq" id="WP_271091682.1">
    <property type="nucleotide sequence ID" value="NZ_JAPJZH010000016.1"/>
</dbReference>
<dbReference type="InterPro" id="IPR049517">
    <property type="entry name" value="ACX-like_C"/>
</dbReference>
<dbReference type="Pfam" id="PF05378">
    <property type="entry name" value="Hydant_A_N"/>
    <property type="match status" value="1"/>
</dbReference>
<protein>
    <submittedName>
        <fullName evidence="4">Hydantoinase/oxoprolinase family protein</fullName>
    </submittedName>
</protein>
<evidence type="ECO:0000313" key="5">
    <source>
        <dbReference type="Proteomes" id="UP001148313"/>
    </source>
</evidence>
<comment type="caution">
    <text evidence="4">The sequence shown here is derived from an EMBL/GenBank/DDBJ whole genome shotgun (WGS) entry which is preliminary data.</text>
</comment>
<dbReference type="InterPro" id="IPR045079">
    <property type="entry name" value="Oxoprolinase-like"/>
</dbReference>
<organism evidence="4 5">
    <name type="scientific">Hoeflea poritis</name>
    <dbReference type="NCBI Taxonomy" id="2993659"/>
    <lineage>
        <taxon>Bacteria</taxon>
        <taxon>Pseudomonadati</taxon>
        <taxon>Pseudomonadota</taxon>
        <taxon>Alphaproteobacteria</taxon>
        <taxon>Hyphomicrobiales</taxon>
        <taxon>Rhizobiaceae</taxon>
        <taxon>Hoeflea</taxon>
    </lineage>
</organism>
<dbReference type="Pfam" id="PF19278">
    <property type="entry name" value="Hydant_A_C"/>
    <property type="match status" value="1"/>
</dbReference>
<name>A0ABT4VTA3_9HYPH</name>
<accession>A0ABT4VTA3</accession>
<gene>
    <name evidence="4" type="ORF">OOZ53_20940</name>
</gene>